<proteinExistence type="predicted"/>
<accession>A0A368L3S7</accession>
<protein>
    <recommendedName>
        <fullName evidence="4">DUF4410 domain-containing protein</fullName>
    </recommendedName>
</protein>
<dbReference type="Proteomes" id="UP000252357">
    <property type="component" value="Unassembled WGS sequence"/>
</dbReference>
<dbReference type="Pfam" id="PF14366">
    <property type="entry name" value="DUF4410"/>
    <property type="match status" value="1"/>
</dbReference>
<evidence type="ECO:0000313" key="3">
    <source>
        <dbReference type="Proteomes" id="UP000252357"/>
    </source>
</evidence>
<dbReference type="InterPro" id="IPR025522">
    <property type="entry name" value="DUF4410"/>
</dbReference>
<feature type="chain" id="PRO_5017041498" description="DUF4410 domain-containing protein" evidence="1">
    <location>
        <begin position="24"/>
        <end position="158"/>
    </location>
</feature>
<dbReference type="OrthoDB" id="5975367at2"/>
<dbReference type="AlphaFoldDB" id="A0A368L3S7"/>
<dbReference type="RefSeq" id="WP_114402158.1">
    <property type="nucleotide sequence ID" value="NZ_QPGB01000002.1"/>
</dbReference>
<organism evidence="2 3">
    <name type="scientific">Parvibium lacunae</name>
    <dbReference type="NCBI Taxonomy" id="1888893"/>
    <lineage>
        <taxon>Bacteria</taxon>
        <taxon>Pseudomonadati</taxon>
        <taxon>Pseudomonadota</taxon>
        <taxon>Betaproteobacteria</taxon>
        <taxon>Burkholderiales</taxon>
        <taxon>Alcaligenaceae</taxon>
        <taxon>Parvibium</taxon>
    </lineage>
</organism>
<feature type="signal peptide" evidence="1">
    <location>
        <begin position="1"/>
        <end position="23"/>
    </location>
</feature>
<dbReference type="PROSITE" id="PS51257">
    <property type="entry name" value="PROKAR_LIPOPROTEIN"/>
    <property type="match status" value="1"/>
</dbReference>
<sequence length="158" mass="17239">MRRLTSLLITLIFVLSGCAGTTAAVKSEYRLAQGEKVTFKVTAPENLTEEARGIFISRLTEKLTSSGLLTSDADANAREIDIQIMYYRMRHGATRAMLGVIAGSDNMHSVVKVKNKSTGEVLSEYTIDSNNATAMGTSRGMIRDHADKIIETLIAPKK</sequence>
<gene>
    <name evidence="2" type="ORF">DU000_04320</name>
</gene>
<name>A0A368L3S7_9BURK</name>
<keyword evidence="3" id="KW-1185">Reference proteome</keyword>
<comment type="caution">
    <text evidence="2">The sequence shown here is derived from an EMBL/GenBank/DDBJ whole genome shotgun (WGS) entry which is preliminary data.</text>
</comment>
<reference evidence="2 3" key="1">
    <citation type="journal article" date="2018" name="Int. J. Syst. Evol. Microbiol.">
        <title>Parvibium lacunae gen. nov., sp. nov., a new member of the family Alcaligenaceae isolated from a freshwater pond.</title>
        <authorList>
            <person name="Chen W.M."/>
            <person name="Xie P.B."/>
            <person name="Hsu M.Y."/>
            <person name="Sheu S.Y."/>
        </authorList>
    </citation>
    <scope>NUCLEOTIDE SEQUENCE [LARGE SCALE GENOMIC DNA]</scope>
    <source>
        <strain evidence="2 3">KMB9</strain>
    </source>
</reference>
<keyword evidence="1" id="KW-0732">Signal</keyword>
<evidence type="ECO:0000256" key="1">
    <source>
        <dbReference type="SAM" id="SignalP"/>
    </source>
</evidence>
<dbReference type="EMBL" id="QPGB01000002">
    <property type="protein sequence ID" value="RCS58072.1"/>
    <property type="molecule type" value="Genomic_DNA"/>
</dbReference>
<evidence type="ECO:0000313" key="2">
    <source>
        <dbReference type="EMBL" id="RCS58072.1"/>
    </source>
</evidence>
<evidence type="ECO:0008006" key="4">
    <source>
        <dbReference type="Google" id="ProtNLM"/>
    </source>
</evidence>